<accession>A0AAE3AEE6</accession>
<sequence>MSDSVMYPEAGRWVNSYLVGANAYRIMSTPEEAQQLLLDDSGDFLQTGTEHHYIQVRCRNENKPLWLVPFRVKREELLRVSDVLEQIQMGRILREGFFWPFDLVRSDEMQGYVLHPFSMDAYPSVRRFLPSSDTPRWTIAVHLFRRIGQLHREGLTLNGFGRDQVRVEYGTNQVYLVPGETISRVSQLGAAFRGDFLSVPQVVEQQLEKNGIVLDGCVRDIFSAAVIAFYLLFYTHPFIGEEYSHLMREQYLEYFQSHPVFLFDAGGHNGTGHHQFGAEITAQWWRAQPELRQLFSDFFAALCAGQIDENAPWNDTENWIRCLLEDAAVNDNDKSRTSYELELEKFHLV</sequence>
<gene>
    <name evidence="1" type="ORF">LKD37_02700</name>
</gene>
<evidence type="ECO:0000313" key="2">
    <source>
        <dbReference type="Proteomes" id="UP001199319"/>
    </source>
</evidence>
<organism evidence="1 2">
    <name type="scientific">Brotocaccenecus cirricatena</name>
    <dbReference type="NCBI Taxonomy" id="3064195"/>
    <lineage>
        <taxon>Bacteria</taxon>
        <taxon>Bacillati</taxon>
        <taxon>Bacillota</taxon>
        <taxon>Clostridia</taxon>
        <taxon>Eubacteriales</taxon>
        <taxon>Oscillospiraceae</taxon>
        <taxon>Brotocaccenecus</taxon>
    </lineage>
</organism>
<dbReference type="Proteomes" id="UP001199319">
    <property type="component" value="Unassembled WGS sequence"/>
</dbReference>
<name>A0AAE3AEE6_9FIRM</name>
<dbReference type="RefSeq" id="WP_302927808.1">
    <property type="nucleotide sequence ID" value="NZ_JAJEPW010000004.1"/>
</dbReference>
<evidence type="ECO:0000313" key="1">
    <source>
        <dbReference type="EMBL" id="MCC2128438.1"/>
    </source>
</evidence>
<reference evidence="1" key="1">
    <citation type="submission" date="2021-10" db="EMBL/GenBank/DDBJ databases">
        <title>Anaerobic single-cell dispensing facilitates the cultivation of human gut bacteria.</title>
        <authorList>
            <person name="Afrizal A."/>
        </authorList>
    </citation>
    <scope>NUCLEOTIDE SEQUENCE</scope>
    <source>
        <strain evidence="1">CLA-AA-H272</strain>
    </source>
</reference>
<proteinExistence type="predicted"/>
<dbReference type="EMBL" id="JAJEPW010000004">
    <property type="protein sequence ID" value="MCC2128438.1"/>
    <property type="molecule type" value="Genomic_DNA"/>
</dbReference>
<comment type="caution">
    <text evidence="1">The sequence shown here is derived from an EMBL/GenBank/DDBJ whole genome shotgun (WGS) entry which is preliminary data.</text>
</comment>
<protein>
    <submittedName>
        <fullName evidence="1">Uncharacterized protein</fullName>
    </submittedName>
</protein>
<keyword evidence="2" id="KW-1185">Reference proteome</keyword>
<dbReference type="AlphaFoldDB" id="A0AAE3AEE6"/>